<proteinExistence type="inferred from homology"/>
<dbReference type="Gene3D" id="3.40.309.10">
    <property type="entry name" value="Aldehyde Dehydrogenase, Chain A, domain 2"/>
    <property type="match status" value="1"/>
</dbReference>
<evidence type="ECO:0000256" key="1">
    <source>
        <dbReference type="ARBA" id="ARBA00009986"/>
    </source>
</evidence>
<reference evidence="7 8" key="1">
    <citation type="submission" date="2016-04" db="EMBL/GenBank/DDBJ databases">
        <authorList>
            <consortium name="Pathogen Informatics"/>
        </authorList>
    </citation>
    <scope>NUCLEOTIDE SEQUENCE [LARGE SCALE GENOMIC DNA]</scope>
    <source>
        <strain evidence="7 8">H050680373</strain>
    </source>
</reference>
<dbReference type="Pfam" id="PF00171">
    <property type="entry name" value="Aldedh"/>
    <property type="match status" value="1"/>
</dbReference>
<evidence type="ECO:0000259" key="6">
    <source>
        <dbReference type="Pfam" id="PF00171"/>
    </source>
</evidence>
<dbReference type="SUPFAM" id="SSF53720">
    <property type="entry name" value="ALDH-like"/>
    <property type="match status" value="1"/>
</dbReference>
<sequence length="503" mass="53708">MLITDPQATASTGNQSGARAKEIHNFINGEYVPGQRWFEKRSPLNNAVIAKVAEAGRAEVDAAVAAAQAALKGAWGRMSLAQRVEVLYAVADGINRRFDDFLAAEVEDTGKPMSLARHVDIPRGAANFKIFADVVKNVPTEFFEMPTPDGVGAINYAMRRPVGVVGVICPWNLPLLLMTWKVGPALACGNTVVVKPSEETPQTAALLGEVMNAAGVPRGVYNVVHGFGPNSTGEFLTTHRGINAITFTGETRTGAAIMKAAADGARPVSLEMGGKNAAIVFADCDFDAAIEGTLRSCFANCGQVCLGTERVYVERPIFDRFVSALKKGAEGMQLGRPEDPATGMGPLISQEHRDKVLSYYKKAVEAGATVVAGGGVPDMPDALKGGAWVQPTIWTGLGDDSVIAREEIFGPCALVMPFDSEEEVIRRANDNDYGLATAIWTTNLSRAHRVAGAIEVGIAWVNSWFLRDLRTPFGGAKQSGIGREGGVHSLEFYTELKNVCIKL</sequence>
<dbReference type="InterPro" id="IPR016160">
    <property type="entry name" value="Ald_DH_CS_CYS"/>
</dbReference>
<name>A0A157SSM0_9BORD</name>
<dbReference type="InterPro" id="IPR016162">
    <property type="entry name" value="Ald_DH_N"/>
</dbReference>
<dbReference type="InterPro" id="IPR015590">
    <property type="entry name" value="Aldehyde_DH_dom"/>
</dbReference>
<dbReference type="NCBIfam" id="TIGR03216">
    <property type="entry name" value="OH_muco_semi_DH"/>
    <property type="match status" value="1"/>
</dbReference>
<dbReference type="PROSITE" id="PS00070">
    <property type="entry name" value="ALDEHYDE_DEHYDR_CYS"/>
    <property type="match status" value="1"/>
</dbReference>
<protein>
    <submittedName>
        <fullName evidence="7">2-aminomuconic semialdehyde dehydrogenase</fullName>
        <ecNumber evidence="7">1.2.1.-</ecNumber>
    </submittedName>
</protein>
<dbReference type="Gene3D" id="3.40.605.10">
    <property type="entry name" value="Aldehyde Dehydrogenase, Chain A, domain 1"/>
    <property type="match status" value="1"/>
</dbReference>
<dbReference type="InterPro" id="IPR029510">
    <property type="entry name" value="Ald_DH_CS_GLU"/>
</dbReference>
<keyword evidence="2 5" id="KW-0560">Oxidoreductase</keyword>
<gene>
    <name evidence="7" type="primary">amnC</name>
    <name evidence="7" type="ORF">SAMEA3906486_04649</name>
</gene>
<accession>A0A157SSM0</accession>
<dbReference type="InterPro" id="IPR017628">
    <property type="entry name" value="OHmuconic_semiald_DH"/>
</dbReference>
<evidence type="ECO:0000256" key="4">
    <source>
        <dbReference type="PROSITE-ProRule" id="PRU10007"/>
    </source>
</evidence>
<dbReference type="PROSITE" id="PS00687">
    <property type="entry name" value="ALDEHYDE_DEHYDR_GLU"/>
    <property type="match status" value="1"/>
</dbReference>
<dbReference type="InterPro" id="IPR016161">
    <property type="entry name" value="Ald_DH/histidinol_DH"/>
</dbReference>
<keyword evidence="3" id="KW-0520">NAD</keyword>
<keyword evidence="8" id="KW-1185">Reference proteome</keyword>
<dbReference type="Proteomes" id="UP000076848">
    <property type="component" value="Unassembled WGS sequence"/>
</dbReference>
<dbReference type="RefSeq" id="WP_066132407.1">
    <property type="nucleotide sequence ID" value="NZ_FKIF01000009.1"/>
</dbReference>
<dbReference type="FunFam" id="3.40.309.10:FF:000012">
    <property type="entry name" value="Betaine aldehyde dehydrogenase"/>
    <property type="match status" value="1"/>
</dbReference>
<feature type="domain" description="Aldehyde dehydrogenase" evidence="6">
    <location>
        <begin position="37"/>
        <end position="499"/>
    </location>
</feature>
<evidence type="ECO:0000313" key="7">
    <source>
        <dbReference type="EMBL" id="SAI73470.1"/>
    </source>
</evidence>
<dbReference type="InterPro" id="IPR016163">
    <property type="entry name" value="Ald_DH_C"/>
</dbReference>
<feature type="active site" evidence="4">
    <location>
        <position position="271"/>
    </location>
</feature>
<organism evidence="7 8">
    <name type="scientific">Bordetella ansorpii</name>
    <dbReference type="NCBI Taxonomy" id="288768"/>
    <lineage>
        <taxon>Bacteria</taxon>
        <taxon>Pseudomonadati</taxon>
        <taxon>Pseudomonadota</taxon>
        <taxon>Betaproteobacteria</taxon>
        <taxon>Burkholderiales</taxon>
        <taxon>Alcaligenaceae</taxon>
        <taxon>Bordetella</taxon>
    </lineage>
</organism>
<evidence type="ECO:0000313" key="8">
    <source>
        <dbReference type="Proteomes" id="UP000076848"/>
    </source>
</evidence>
<comment type="similarity">
    <text evidence="1 5">Belongs to the aldehyde dehydrogenase family.</text>
</comment>
<dbReference type="PANTHER" id="PTHR43720">
    <property type="entry name" value="2-AMINOMUCONIC SEMIALDEHYDE DEHYDROGENASE"/>
    <property type="match status" value="1"/>
</dbReference>
<dbReference type="EMBL" id="FKIF01000009">
    <property type="protein sequence ID" value="SAI73470.1"/>
    <property type="molecule type" value="Genomic_DNA"/>
</dbReference>
<dbReference type="FunFam" id="3.40.605.10:FF:000007">
    <property type="entry name" value="NAD/NADP-dependent betaine aldehyde dehydrogenase"/>
    <property type="match status" value="1"/>
</dbReference>
<dbReference type="PANTHER" id="PTHR43720:SF2">
    <property type="entry name" value="2-AMINOMUCONIC SEMIALDEHYDE DEHYDROGENASE"/>
    <property type="match status" value="1"/>
</dbReference>
<evidence type="ECO:0000256" key="5">
    <source>
        <dbReference type="RuleBase" id="RU003345"/>
    </source>
</evidence>
<dbReference type="CDD" id="cd07093">
    <property type="entry name" value="ALDH_F8_HMSADH"/>
    <property type="match status" value="1"/>
</dbReference>
<dbReference type="EC" id="1.2.1.-" evidence="7"/>
<dbReference type="GO" id="GO:0016620">
    <property type="term" value="F:oxidoreductase activity, acting on the aldehyde or oxo group of donors, NAD or NADP as acceptor"/>
    <property type="evidence" value="ECO:0007669"/>
    <property type="project" value="InterPro"/>
</dbReference>
<dbReference type="STRING" id="288768.SAMEA3906486_04649"/>
<dbReference type="OrthoDB" id="6187633at2"/>
<evidence type="ECO:0000256" key="2">
    <source>
        <dbReference type="ARBA" id="ARBA00023002"/>
    </source>
</evidence>
<dbReference type="AlphaFoldDB" id="A0A157SSM0"/>
<evidence type="ECO:0000256" key="3">
    <source>
        <dbReference type="ARBA" id="ARBA00023027"/>
    </source>
</evidence>